<dbReference type="AlphaFoldDB" id="A9NSN8"/>
<name>A9NSN8_PICSI</name>
<accession>A9NSN8</accession>
<feature type="chain" id="PRO_5002741739" description="RNase III domain-containing protein" evidence="1">
    <location>
        <begin position="23"/>
        <end position="188"/>
    </location>
</feature>
<organism evidence="3">
    <name type="scientific">Picea sitchensis</name>
    <name type="common">Sitka spruce</name>
    <name type="synonym">Pinus sitchensis</name>
    <dbReference type="NCBI Taxonomy" id="3332"/>
    <lineage>
        <taxon>Eukaryota</taxon>
        <taxon>Viridiplantae</taxon>
        <taxon>Streptophyta</taxon>
        <taxon>Embryophyta</taxon>
        <taxon>Tracheophyta</taxon>
        <taxon>Spermatophyta</taxon>
        <taxon>Pinopsida</taxon>
        <taxon>Pinidae</taxon>
        <taxon>Conifers I</taxon>
        <taxon>Pinales</taxon>
        <taxon>Pinaceae</taxon>
        <taxon>Picea</taxon>
    </lineage>
</organism>
<proteinExistence type="evidence at transcript level"/>
<dbReference type="EMBL" id="EF084329">
    <property type="protein sequence ID" value="ABK23649.1"/>
    <property type="molecule type" value="mRNA"/>
</dbReference>
<feature type="signal peptide" evidence="1">
    <location>
        <begin position="1"/>
        <end position="22"/>
    </location>
</feature>
<dbReference type="GO" id="GO:0006396">
    <property type="term" value="P:RNA processing"/>
    <property type="evidence" value="ECO:0007669"/>
    <property type="project" value="InterPro"/>
</dbReference>
<dbReference type="PROSITE" id="PS50142">
    <property type="entry name" value="RNASE_3_2"/>
    <property type="match status" value="1"/>
</dbReference>
<dbReference type="InterPro" id="IPR036389">
    <property type="entry name" value="RNase_III_sf"/>
</dbReference>
<dbReference type="InterPro" id="IPR000999">
    <property type="entry name" value="RNase_III_dom"/>
</dbReference>
<dbReference type="OMA" id="FWKVHGD"/>
<dbReference type="Gene3D" id="1.10.1520.10">
    <property type="entry name" value="Ribonuclease III domain"/>
    <property type="match status" value="1"/>
</dbReference>
<dbReference type="GO" id="GO:0004525">
    <property type="term" value="F:ribonuclease III activity"/>
    <property type="evidence" value="ECO:0007669"/>
    <property type="project" value="InterPro"/>
</dbReference>
<dbReference type="Pfam" id="PF14622">
    <property type="entry name" value="Ribonucleas_3_3"/>
    <property type="match status" value="1"/>
</dbReference>
<keyword evidence="1" id="KW-0732">Signal</keyword>
<evidence type="ECO:0000259" key="2">
    <source>
        <dbReference type="PROSITE" id="PS50142"/>
    </source>
</evidence>
<dbReference type="SMART" id="SM00535">
    <property type="entry name" value="RIBOc"/>
    <property type="match status" value="1"/>
</dbReference>
<evidence type="ECO:0000313" key="3">
    <source>
        <dbReference type="EMBL" id="ABK23649.1"/>
    </source>
</evidence>
<protein>
    <recommendedName>
        <fullName evidence="2">RNase III domain-containing protein</fullName>
    </recommendedName>
</protein>
<evidence type="ECO:0000256" key="1">
    <source>
        <dbReference type="SAM" id="SignalP"/>
    </source>
</evidence>
<dbReference type="SUPFAM" id="SSF69065">
    <property type="entry name" value="RNase III domain-like"/>
    <property type="match status" value="1"/>
</dbReference>
<feature type="domain" description="RNase III" evidence="2">
    <location>
        <begin position="40"/>
        <end position="158"/>
    </location>
</feature>
<reference evidence="3" key="1">
    <citation type="journal article" date="2008" name="BMC Genomics">
        <title>A conifer genomics resource of 200,000 spruce (Picea spp.) ESTs and 6,464 high-quality, sequence-finished full-length cDNAs for Sitka spruce (Picea sitchensis).</title>
        <authorList>
            <person name="Ralph S.G."/>
            <person name="Chun H.J."/>
            <person name="Kolosova N."/>
            <person name="Cooper D."/>
            <person name="Oddy C."/>
            <person name="Ritland C.E."/>
            <person name="Kirkpatrick R."/>
            <person name="Moore R."/>
            <person name="Barber S."/>
            <person name="Holt R.A."/>
            <person name="Jones S.J."/>
            <person name="Marra M.A."/>
            <person name="Douglas C.J."/>
            <person name="Ritland K."/>
            <person name="Bohlmann J."/>
        </authorList>
    </citation>
    <scope>NUCLEOTIDE SEQUENCE</scope>
    <source>
        <tissue evidence="3">Green portion of the leader tissue</tissue>
    </source>
</reference>
<sequence length="188" mass="20868">MAFTAAGCLALFMILCISQAYSHVEQKIHPVMKGPYTSSIEELQTKIKYQFKDKSLLAKTMTHASFSLDNNAVLNILGSEIIEAAISFHYLSKNSTISKGDLTSQKAKISNCSALSKDAFDLQLNELIRVAPKVDPKAQIIVCGCYRALFGAIGVDAKSLDVAREKFWIRQGRNNIKNVQKHFPQQDL</sequence>